<protein>
    <submittedName>
        <fullName evidence="2">Uncharacterized protein</fullName>
    </submittedName>
</protein>
<sequence length="212" mass="22547">MDCTREAHARNPPTQRLTHGMLPWACRSSLPHSSSSSRDEAHLSRNPEPLLLPKENTSTHPHPTTCSSHAPCAQPKTCKRKKKKKKKRASSPLSFLATPLCNVARQGIGCEATTINPTVGAAPEMCGCSCFPCVRLQSLFCAADASAASRLTAPRAASACLPACLLACLPACLARLPRRNSPSVCVCLCLRLSVNPLCACPSDTTRPLALPP</sequence>
<evidence type="ECO:0000313" key="2">
    <source>
        <dbReference type="EMBL" id="KAK7614867.1"/>
    </source>
</evidence>
<feature type="compositionally biased region" description="Basic residues" evidence="1">
    <location>
        <begin position="77"/>
        <end position="89"/>
    </location>
</feature>
<organism evidence="2 3">
    <name type="scientific">Phyllosticta paracitricarpa</name>
    <dbReference type="NCBI Taxonomy" id="2016321"/>
    <lineage>
        <taxon>Eukaryota</taxon>
        <taxon>Fungi</taxon>
        <taxon>Dikarya</taxon>
        <taxon>Ascomycota</taxon>
        <taxon>Pezizomycotina</taxon>
        <taxon>Dothideomycetes</taxon>
        <taxon>Dothideomycetes incertae sedis</taxon>
        <taxon>Botryosphaeriales</taxon>
        <taxon>Phyllostictaceae</taxon>
        <taxon>Phyllosticta</taxon>
    </lineage>
</organism>
<keyword evidence="3" id="KW-1185">Reference proteome</keyword>
<name>A0ABR1NI63_9PEZI</name>
<comment type="caution">
    <text evidence="2">The sequence shown here is derived from an EMBL/GenBank/DDBJ whole genome shotgun (WGS) entry which is preliminary data.</text>
</comment>
<dbReference type="EMBL" id="JBBPBF010000003">
    <property type="protein sequence ID" value="KAK7614867.1"/>
    <property type="molecule type" value="Genomic_DNA"/>
</dbReference>
<accession>A0ABR1NI63</accession>
<feature type="compositionally biased region" description="Low complexity" evidence="1">
    <location>
        <begin position="58"/>
        <end position="71"/>
    </location>
</feature>
<evidence type="ECO:0000313" key="3">
    <source>
        <dbReference type="Proteomes" id="UP001367316"/>
    </source>
</evidence>
<gene>
    <name evidence="2" type="ORF">JOL62DRAFT_237530</name>
</gene>
<proteinExistence type="predicted"/>
<feature type="region of interest" description="Disordered" evidence="1">
    <location>
        <begin position="1"/>
        <end position="91"/>
    </location>
</feature>
<reference evidence="2 3" key="1">
    <citation type="submission" date="2024-04" db="EMBL/GenBank/DDBJ databases">
        <title>Phyllosticta paracitricarpa is synonymous to the EU quarantine fungus P. citricarpa based on phylogenomic analyses.</title>
        <authorList>
            <consortium name="Lawrence Berkeley National Laboratory"/>
            <person name="Van ingen-buijs V.A."/>
            <person name="Van westerhoven A.C."/>
            <person name="Haridas S."/>
            <person name="Skiadas P."/>
            <person name="Martin F."/>
            <person name="Groenewald J.Z."/>
            <person name="Crous P.W."/>
            <person name="Seidl M.F."/>
        </authorList>
    </citation>
    <scope>NUCLEOTIDE SEQUENCE [LARGE SCALE GENOMIC DNA]</scope>
    <source>
        <strain evidence="2 3">CBS 141358</strain>
    </source>
</reference>
<evidence type="ECO:0000256" key="1">
    <source>
        <dbReference type="SAM" id="MobiDB-lite"/>
    </source>
</evidence>
<dbReference type="Proteomes" id="UP001367316">
    <property type="component" value="Unassembled WGS sequence"/>
</dbReference>